<gene>
    <name evidence="2" type="ORF">CRE_10740</name>
</gene>
<feature type="chain" id="PRO_5003178933" description="DUF281 domain-containing protein" evidence="1">
    <location>
        <begin position="19"/>
        <end position="236"/>
    </location>
</feature>
<dbReference type="OrthoDB" id="5862187at2759"/>
<evidence type="ECO:0000256" key="1">
    <source>
        <dbReference type="SAM" id="SignalP"/>
    </source>
</evidence>
<keyword evidence="1" id="KW-0732">Signal</keyword>
<sequence length="236" mass="26045">MLAAAIIFSPFFLLFVESCLKINYSTPPKCECKSLALDSSNMQQNIGTSSFYPNISLHSVQSPIISIDDCALAAHCNNENYDLVGFDPLKATMFGKYNAEGFCDPYTQKWLIDDGDGSGLTTYPHFFGICCRGVQIALLSIYITVMEQRIQSASLQRISTLRILTKVFFRRHIIDGCVVEEIWCVRVDDLVCEAVGITAKTDSGTYQIEDLIGVSGVSAMSILVCGSNGMHSHYDM</sequence>
<dbReference type="AlphaFoldDB" id="E3NQT2"/>
<dbReference type="InParanoid" id="E3NQT2"/>
<dbReference type="OMA" id="ECHDVEI"/>
<dbReference type="HOGENOM" id="CLU_072666_0_0_1"/>
<evidence type="ECO:0008006" key="4">
    <source>
        <dbReference type="Google" id="ProtNLM"/>
    </source>
</evidence>
<evidence type="ECO:0000313" key="3">
    <source>
        <dbReference type="Proteomes" id="UP000008281"/>
    </source>
</evidence>
<keyword evidence="3" id="KW-1185">Reference proteome</keyword>
<name>E3NQT2_CAERE</name>
<protein>
    <recommendedName>
        <fullName evidence="4">DUF281 domain-containing protein</fullName>
    </recommendedName>
</protein>
<proteinExistence type="predicted"/>
<evidence type="ECO:0000313" key="2">
    <source>
        <dbReference type="EMBL" id="EFO85453.1"/>
    </source>
</evidence>
<feature type="signal peptide" evidence="1">
    <location>
        <begin position="1"/>
        <end position="18"/>
    </location>
</feature>
<reference evidence="2" key="1">
    <citation type="submission" date="2007-07" db="EMBL/GenBank/DDBJ databases">
        <title>PCAP assembly of the Caenorhabditis remanei genome.</title>
        <authorList>
            <consortium name="The Caenorhabditis remanei Sequencing Consortium"/>
            <person name="Wilson R.K."/>
        </authorList>
    </citation>
    <scope>NUCLEOTIDE SEQUENCE [LARGE SCALE GENOMIC DNA]</scope>
    <source>
        <strain evidence="2">PB4641</strain>
    </source>
</reference>
<dbReference type="Proteomes" id="UP000008281">
    <property type="component" value="Unassembled WGS sequence"/>
</dbReference>
<dbReference type="EMBL" id="DS269584">
    <property type="protein sequence ID" value="EFO85453.1"/>
    <property type="molecule type" value="Genomic_DNA"/>
</dbReference>
<accession>E3NQT2</accession>
<dbReference type="eggNOG" id="ENOG502TJUN">
    <property type="taxonomic scope" value="Eukaryota"/>
</dbReference>
<organism evidence="3">
    <name type="scientific">Caenorhabditis remanei</name>
    <name type="common">Caenorhabditis vulgaris</name>
    <dbReference type="NCBI Taxonomy" id="31234"/>
    <lineage>
        <taxon>Eukaryota</taxon>
        <taxon>Metazoa</taxon>
        <taxon>Ecdysozoa</taxon>
        <taxon>Nematoda</taxon>
        <taxon>Chromadorea</taxon>
        <taxon>Rhabditida</taxon>
        <taxon>Rhabditina</taxon>
        <taxon>Rhabditomorpha</taxon>
        <taxon>Rhabditoidea</taxon>
        <taxon>Rhabditidae</taxon>
        <taxon>Peloderinae</taxon>
        <taxon>Caenorhabditis</taxon>
    </lineage>
</organism>
<dbReference type="FunCoup" id="E3NQT2">
    <property type="interactions" value="540"/>
</dbReference>